<dbReference type="GO" id="GO:0000398">
    <property type="term" value="P:mRNA splicing, via spliceosome"/>
    <property type="evidence" value="ECO:0007669"/>
    <property type="project" value="InterPro"/>
</dbReference>
<feature type="domain" description="S1 motif" evidence="4">
    <location>
        <begin position="203"/>
        <end position="235"/>
    </location>
</feature>
<keyword evidence="2" id="KW-0804">Transcription</keyword>
<dbReference type="Gene3D" id="3.30.1490.120">
    <property type="entry name" value="RNA polymerase Rpb7-like, N-terminal domain"/>
    <property type="match status" value="1"/>
</dbReference>
<keyword evidence="6" id="KW-1185">Reference proteome</keyword>
<reference evidence="5" key="2">
    <citation type="submission" date="2023-05" db="EMBL/GenBank/DDBJ databases">
        <authorList>
            <person name="Schelkunov M.I."/>
        </authorList>
    </citation>
    <scope>NUCLEOTIDE SEQUENCE</scope>
    <source>
        <strain evidence="5">Hsosn_3</strain>
        <tissue evidence="5">Leaf</tissue>
    </source>
</reference>
<protein>
    <recommendedName>
        <fullName evidence="4">S1 motif domain-containing protein</fullName>
    </recommendedName>
</protein>
<keyword evidence="3" id="KW-1133">Transmembrane helix</keyword>
<sequence length="244" mass="27304">MMVSFRHDYKDASLKKNDDAIVATKNWSAYMVTNAVSFIFVVITLIIFSTASVAHQKNGTSTSCSMEESEKKRERLKTMRMEAAQMRGISSLVLETAATNQDSCPRRFGYYTDPMAAFSGNKKRSKVNQNSAQEHLRPPGNIIEIKKNLQVFGPVRRTSVHSGRHGFIVAITGVENVGNGMIRDGTGFVTFPVKYQCVVFRSFKGEILEVVVTMVNKMGFFAEAGPVQIFVSNHHNNISWYCLK</sequence>
<dbReference type="Gene3D" id="2.40.50.140">
    <property type="entry name" value="Nucleic acid-binding proteins"/>
    <property type="match status" value="1"/>
</dbReference>
<reference evidence="5" key="1">
    <citation type="submission" date="2023-02" db="EMBL/GenBank/DDBJ databases">
        <title>Genome of toxic invasive species Heracleum sosnowskyi carries increased number of genes despite the absence of recent whole-genome duplications.</title>
        <authorList>
            <person name="Schelkunov M."/>
            <person name="Shtratnikova V."/>
            <person name="Makarenko M."/>
            <person name="Klepikova A."/>
            <person name="Omelchenko D."/>
            <person name="Novikova G."/>
            <person name="Obukhova E."/>
            <person name="Bogdanov V."/>
            <person name="Penin A."/>
            <person name="Logacheva M."/>
        </authorList>
    </citation>
    <scope>NUCLEOTIDE SEQUENCE</scope>
    <source>
        <strain evidence="5">Hsosn_3</strain>
        <tissue evidence="5">Leaf</tissue>
    </source>
</reference>
<dbReference type="EMBL" id="JAUIZM010000010">
    <property type="protein sequence ID" value="KAK1360362.1"/>
    <property type="molecule type" value="Genomic_DNA"/>
</dbReference>
<dbReference type="PANTHER" id="PTHR36054">
    <property type="entry name" value="PROTEIN SICKLE"/>
    <property type="match status" value="1"/>
</dbReference>
<evidence type="ECO:0000313" key="6">
    <source>
        <dbReference type="Proteomes" id="UP001237642"/>
    </source>
</evidence>
<dbReference type="InterPro" id="IPR003029">
    <property type="entry name" value="S1_domain"/>
</dbReference>
<dbReference type="GO" id="GO:0000428">
    <property type="term" value="C:DNA-directed RNA polymerase complex"/>
    <property type="evidence" value="ECO:0007669"/>
    <property type="project" value="UniProtKB-KW"/>
</dbReference>
<feature type="transmembrane region" description="Helical" evidence="3">
    <location>
        <begin position="27"/>
        <end position="48"/>
    </location>
</feature>
<dbReference type="GO" id="GO:0035196">
    <property type="term" value="P:miRNA processing"/>
    <property type="evidence" value="ECO:0007669"/>
    <property type="project" value="InterPro"/>
</dbReference>
<evidence type="ECO:0000256" key="2">
    <source>
        <dbReference type="ARBA" id="ARBA00023163"/>
    </source>
</evidence>
<keyword evidence="3" id="KW-0812">Transmembrane</keyword>
<evidence type="ECO:0000256" key="3">
    <source>
        <dbReference type="SAM" id="Phobius"/>
    </source>
</evidence>
<keyword evidence="3" id="KW-0472">Membrane</keyword>
<dbReference type="AlphaFoldDB" id="A0AAD8M5P8"/>
<dbReference type="PANTHER" id="PTHR36054:SF2">
    <property type="entry name" value="PROTEIN SICKLE"/>
    <property type="match status" value="1"/>
</dbReference>
<dbReference type="GO" id="GO:0003676">
    <property type="term" value="F:nucleic acid binding"/>
    <property type="evidence" value="ECO:0007669"/>
    <property type="project" value="InterPro"/>
</dbReference>
<dbReference type="Pfam" id="PF00575">
    <property type="entry name" value="S1"/>
    <property type="match status" value="1"/>
</dbReference>
<dbReference type="Proteomes" id="UP001237642">
    <property type="component" value="Unassembled WGS sequence"/>
</dbReference>
<dbReference type="SUPFAM" id="SSF88798">
    <property type="entry name" value="N-terminal, heterodimerisation domain of RBP7 (RpoE)"/>
    <property type="match status" value="1"/>
</dbReference>
<accession>A0AAD8M5P8</accession>
<dbReference type="InterPro" id="IPR039292">
    <property type="entry name" value="SICKLE"/>
</dbReference>
<gene>
    <name evidence="5" type="ORF">POM88_044836</name>
</gene>
<proteinExistence type="predicted"/>
<dbReference type="InterPro" id="IPR012340">
    <property type="entry name" value="NA-bd_OB-fold"/>
</dbReference>
<organism evidence="5 6">
    <name type="scientific">Heracleum sosnowskyi</name>
    <dbReference type="NCBI Taxonomy" id="360622"/>
    <lineage>
        <taxon>Eukaryota</taxon>
        <taxon>Viridiplantae</taxon>
        <taxon>Streptophyta</taxon>
        <taxon>Embryophyta</taxon>
        <taxon>Tracheophyta</taxon>
        <taxon>Spermatophyta</taxon>
        <taxon>Magnoliopsida</taxon>
        <taxon>eudicotyledons</taxon>
        <taxon>Gunneridae</taxon>
        <taxon>Pentapetalae</taxon>
        <taxon>asterids</taxon>
        <taxon>campanulids</taxon>
        <taxon>Apiales</taxon>
        <taxon>Apiaceae</taxon>
        <taxon>Apioideae</taxon>
        <taxon>apioid superclade</taxon>
        <taxon>Tordylieae</taxon>
        <taxon>Tordyliinae</taxon>
        <taxon>Heracleum</taxon>
    </lineage>
</organism>
<comment type="caution">
    <text evidence="5">The sequence shown here is derived from an EMBL/GenBank/DDBJ whole genome shotgun (WGS) entry which is preliminary data.</text>
</comment>
<evidence type="ECO:0000259" key="4">
    <source>
        <dbReference type="Pfam" id="PF00575"/>
    </source>
</evidence>
<dbReference type="InterPro" id="IPR036898">
    <property type="entry name" value="RNA_pol_Rpb7-like_N_sf"/>
</dbReference>
<name>A0AAD8M5P8_9APIA</name>
<dbReference type="SUPFAM" id="SSF50249">
    <property type="entry name" value="Nucleic acid-binding proteins"/>
    <property type="match status" value="1"/>
</dbReference>
<evidence type="ECO:0000313" key="5">
    <source>
        <dbReference type="EMBL" id="KAK1360362.1"/>
    </source>
</evidence>
<evidence type="ECO:0000256" key="1">
    <source>
        <dbReference type="ARBA" id="ARBA00022478"/>
    </source>
</evidence>
<keyword evidence="1" id="KW-0240">DNA-directed RNA polymerase</keyword>